<dbReference type="InterPro" id="IPR025476">
    <property type="entry name" value="Helitron_helicase-like"/>
</dbReference>
<proteinExistence type="predicted"/>
<evidence type="ECO:0000259" key="2">
    <source>
        <dbReference type="Pfam" id="PF14214"/>
    </source>
</evidence>
<keyword evidence="4" id="KW-1185">Reference proteome</keyword>
<dbReference type="Proteomes" id="UP001620626">
    <property type="component" value="Unassembled WGS sequence"/>
</dbReference>
<gene>
    <name evidence="3" type="ORF">niasHT_039367</name>
</gene>
<reference evidence="3 4" key="1">
    <citation type="submission" date="2024-10" db="EMBL/GenBank/DDBJ databases">
        <authorList>
            <person name="Kim D."/>
        </authorList>
    </citation>
    <scope>NUCLEOTIDE SEQUENCE [LARGE SCALE GENOMIC DNA]</scope>
    <source>
        <strain evidence="3">BH-2024</strain>
    </source>
</reference>
<comment type="caution">
    <text evidence="3">The sequence shown here is derived from an EMBL/GenBank/DDBJ whole genome shotgun (WGS) entry which is preliminary data.</text>
</comment>
<feature type="region of interest" description="Disordered" evidence="1">
    <location>
        <begin position="46"/>
        <end position="115"/>
    </location>
</feature>
<sequence>MLYEEGRSELRKTRGVRPGKREAPWVTENPRDDLLTVVGRLGLQKTRGVGHWRKNTPRVTKNPRGQLSKEGDASDYKKSEGPNPGKASDTNYKKFAGLRSGTKGSATDYKKSEGQPSGFNSYRPLFFPFCLPNSPNFPFPPIYSLIPNVPVLNVRLAACRSTVRRVPGSPLDADGGGSAPMFLPPPIAQFAAQENAQNYSTTGPSLHPFRPSLFVLSFLHHFPFALFFSSFHPFITPRSQLRSLLPVLPICPLNGHSRLTFSRDTEIKLLFETERQLDRRLGYNIPRANEVAAVYVPGADGEVPNAKIVIRERGKELKILNSIDPMVTPMTYPLFYPRGTLGWHPGMKQRNSNRKVTRLQYVSYTLAIREREFNPILYGGKLFQQYCVDEYVKIEGDRMDWIRYNQKKICAEAYKNVDNMLMRRAQERGLPLGRKVILPQIVTNSPRYVEKHFQDAMAVVRRFGKPDMFLTMTCNPKWEEISDNLFHEQTSSDRPDLVVRVFNLKVKAIMIEIAKKKIFGEVIAWMYPVENQGRGLPHIHLLMTLAEKDKLINGEDVEKKGISARIPDKELEAELFELVKRFMIHGHVVI</sequence>
<evidence type="ECO:0000256" key="1">
    <source>
        <dbReference type="SAM" id="MobiDB-lite"/>
    </source>
</evidence>
<protein>
    <recommendedName>
        <fullName evidence="2">Helitron helicase-like domain-containing protein</fullName>
    </recommendedName>
</protein>
<feature type="domain" description="Helitron helicase-like" evidence="2">
    <location>
        <begin position="361"/>
        <end position="543"/>
    </location>
</feature>
<feature type="compositionally biased region" description="Basic and acidic residues" evidence="1">
    <location>
        <begin position="1"/>
        <end position="12"/>
    </location>
</feature>
<evidence type="ECO:0000313" key="3">
    <source>
        <dbReference type="EMBL" id="KAL3070174.1"/>
    </source>
</evidence>
<feature type="compositionally biased region" description="Basic and acidic residues" evidence="1">
    <location>
        <begin position="67"/>
        <end position="80"/>
    </location>
</feature>
<evidence type="ECO:0000313" key="4">
    <source>
        <dbReference type="Proteomes" id="UP001620626"/>
    </source>
</evidence>
<name>A0ABD2HQH8_9BILA</name>
<dbReference type="Pfam" id="PF14214">
    <property type="entry name" value="Helitron_like_N"/>
    <property type="match status" value="1"/>
</dbReference>
<dbReference type="PANTHER" id="PTHR45786">
    <property type="entry name" value="DNA BINDING PROTEIN-LIKE"/>
    <property type="match status" value="1"/>
</dbReference>
<organism evidence="3 4">
    <name type="scientific">Heterodera trifolii</name>
    <dbReference type="NCBI Taxonomy" id="157864"/>
    <lineage>
        <taxon>Eukaryota</taxon>
        <taxon>Metazoa</taxon>
        <taxon>Ecdysozoa</taxon>
        <taxon>Nematoda</taxon>
        <taxon>Chromadorea</taxon>
        <taxon>Rhabditida</taxon>
        <taxon>Tylenchina</taxon>
        <taxon>Tylenchomorpha</taxon>
        <taxon>Tylenchoidea</taxon>
        <taxon>Heteroderidae</taxon>
        <taxon>Heteroderinae</taxon>
        <taxon>Heterodera</taxon>
    </lineage>
</organism>
<feature type="compositionally biased region" description="Basic and acidic residues" evidence="1">
    <location>
        <begin position="19"/>
        <end position="30"/>
    </location>
</feature>
<dbReference type="EMBL" id="JBICBT010001383">
    <property type="protein sequence ID" value="KAL3070174.1"/>
    <property type="molecule type" value="Genomic_DNA"/>
</dbReference>
<feature type="region of interest" description="Disordered" evidence="1">
    <location>
        <begin position="1"/>
        <end position="30"/>
    </location>
</feature>
<accession>A0ABD2HQH8</accession>
<dbReference type="AlphaFoldDB" id="A0ABD2HQH8"/>
<dbReference type="PANTHER" id="PTHR45786:SF74">
    <property type="entry name" value="ATP-DEPENDENT DNA HELICASE"/>
    <property type="match status" value="1"/>
</dbReference>